<evidence type="ECO:0000256" key="4">
    <source>
        <dbReference type="ARBA" id="ARBA00022912"/>
    </source>
</evidence>
<evidence type="ECO:0000259" key="6">
    <source>
        <dbReference type="SMART" id="SM00195"/>
    </source>
</evidence>
<feature type="compositionally biased region" description="Polar residues" evidence="5">
    <location>
        <begin position="694"/>
        <end position="708"/>
    </location>
</feature>
<evidence type="ECO:0000256" key="1">
    <source>
        <dbReference type="ARBA" id="ARBA00008601"/>
    </source>
</evidence>
<feature type="compositionally biased region" description="Low complexity" evidence="5">
    <location>
        <begin position="21"/>
        <end position="54"/>
    </location>
</feature>
<reference evidence="8" key="2">
    <citation type="journal article" date="2021" name="Sci. Data">
        <title>Chromosome-scale genome sequencing, assembly and annotation of six genomes from subfamily Leishmaniinae.</title>
        <authorList>
            <person name="Almutairi H."/>
            <person name="Urbaniak M.D."/>
            <person name="Bates M.D."/>
            <person name="Jariyapan N."/>
            <person name="Kwakye-Nuako G."/>
            <person name="Thomaz Soccol V."/>
            <person name="Al-Salem W.S."/>
            <person name="Dillon R.J."/>
            <person name="Bates P.A."/>
            <person name="Gatherer D."/>
        </authorList>
    </citation>
    <scope>NUCLEOTIDE SEQUENCE [LARGE SCALE GENOMIC DNA]</scope>
</reference>
<feature type="region of interest" description="Disordered" evidence="5">
    <location>
        <begin position="356"/>
        <end position="424"/>
    </location>
</feature>
<comment type="similarity">
    <text evidence="1">Belongs to the protein-tyrosine phosphatase family. Non-receptor class dual specificity subfamily.</text>
</comment>
<evidence type="ECO:0000256" key="3">
    <source>
        <dbReference type="ARBA" id="ARBA00022801"/>
    </source>
</evidence>
<feature type="compositionally biased region" description="Polar residues" evidence="5">
    <location>
        <begin position="365"/>
        <end position="376"/>
    </location>
</feature>
<feature type="domain" description="Tyrosine-protein phosphatase" evidence="6">
    <location>
        <begin position="562"/>
        <end position="903"/>
    </location>
</feature>
<feature type="compositionally biased region" description="Basic and acidic residues" evidence="5">
    <location>
        <begin position="233"/>
        <end position="249"/>
    </location>
</feature>
<feature type="compositionally biased region" description="Low complexity" evidence="5">
    <location>
        <begin position="143"/>
        <end position="157"/>
    </location>
</feature>
<dbReference type="SMART" id="SM00195">
    <property type="entry name" value="DSPc"/>
    <property type="match status" value="1"/>
</dbReference>
<dbReference type="InterPro" id="IPR020422">
    <property type="entry name" value="TYR_PHOSPHATASE_DUAL_dom"/>
</dbReference>
<dbReference type="GeneID" id="92517620"/>
<dbReference type="PANTHER" id="PTHR10159">
    <property type="entry name" value="DUAL SPECIFICITY PROTEIN PHOSPHATASE"/>
    <property type="match status" value="1"/>
</dbReference>
<sequence>MPAGPQQRQPPSKQRLQRCKGSGSSSSQTSSPFVHGAPSSPSPALASSTAATSGSAGGDKSARSSNRGDGAETTSAGSGDGDDGDSNGGSVNSAAGPKSTCAGRNQRGPRRHLRRSPRVASGRKAKSGAGMIAPGSGSGLNTAAAAATISSSASFSSPLQAPGEHFAHRRPPSSRSDSNPNCRGADMQSTKSSGDSGSGSCLAAAQAARESEPSSPAVWVSDFSGGGSGATEPFHDSSNDDMRQTEDRCTQSTAVSLSGGSGVGGHVWSLSQAASATANVTPLTYAAVASSSAHGKRLPQSRVKFSQWRKCMSNGSASAPSTIGGANITEAPGHATAAVSLSSTLASTLRTLKVPSVTTTVSTSRATGKSVPTSPSVADIEGDAENVGGVKTRPPNSGEHDMNGGPPQASANAMMPPLPPSVHRHKPMHLILELPNAPQSQQARSSLEKDEGVPDFSSPHISHTQGTAAVARPSGLSIDVVPFTHSPTSSQSICASEVTPVTRVRTLGSPACAYYQQQQQPNIGKPFRTLSPIALHPKGAATAAVAADNATHRLSTTATLFGAVEVLPGLFLGSYADATDTEALAAHGISLVINCTKECPVTSAMASNSHHVRYIQCPLRDHSDEAIAPFFTPVTRIIHDQLHRRQVSQLRMARRAAANAWGAEVNDTEERHAQERMLWAWTDEAENVWAARSSPVSTPLSVSGQPSFKESKRETPRTPSSAPGIGALFGEGARCSSTTTSCSPSPMPGRNATFPSITAAAAAGGTVDLSSAMQKSSNASANMSLITPPQSCGSTALAAANLTVATAPPPEATALTLLVSAITPPAASASAPLTIVDPRDCGGVLVCCRMGVSRSASFIIAYLILYGCTLAPLDDAASLFVYFLERERRIIEEAGGLASFTDKNAGGASATASPTTATVPASWGRCGGEAHSPASASASFTSRASRSVVSAGQSSPKHMLRTTSPWHRRRSAAIPVASPLTSGGSGFGGGCAAGSLATPQSANASASSQQQRLCGASPPTPIELASRLCQPCWFMRLRERRLQQQPKRQLLLSGRQQRTEQRDAEQQVVALCATCLSVKERRHGCRSPDGVESNLNADGSSNCTTGGGYGSVHPEVQQHHHPCRVYSTFPSSAPVASYRSARGRYTATLLEAAYADERVTEDDDVEEEEEAQQPRILEAARTLQQDGAQVANRSVPGGLESAPAVTCAAQSVQDTVPTDKMCVAVEEAVATALRRSAVTDAPPGHSRNAYRAPPSLREQQLVLLRSPYTLRSPQPPVSGNAHGDVNSSLNTLLGVSFASSGGGSVSAFGGAAPAMTYRDAFDAVKRRKADVNPNIGFVLALRELAGGGDFSLSASL</sequence>
<dbReference type="SUPFAM" id="SSF52799">
    <property type="entry name" value="(Phosphotyrosine protein) phosphatases II"/>
    <property type="match status" value="1"/>
</dbReference>
<feature type="region of interest" description="Disordered" evidence="5">
    <location>
        <begin position="1236"/>
        <end position="1256"/>
    </location>
</feature>
<keyword evidence="3" id="KW-0378">Hydrolase</keyword>
<feature type="region of interest" description="Disordered" evidence="5">
    <location>
        <begin position="947"/>
        <end position="970"/>
    </location>
</feature>
<evidence type="ECO:0000313" key="8">
    <source>
        <dbReference type="Proteomes" id="UP000673552"/>
    </source>
</evidence>
<evidence type="ECO:0000256" key="2">
    <source>
        <dbReference type="ARBA" id="ARBA00013064"/>
    </source>
</evidence>
<dbReference type="Proteomes" id="UP000673552">
    <property type="component" value="Unassembled WGS sequence"/>
</dbReference>
<organism evidence="7 8">
    <name type="scientific">Leishmania martiniquensis</name>
    <dbReference type="NCBI Taxonomy" id="1580590"/>
    <lineage>
        <taxon>Eukaryota</taxon>
        <taxon>Discoba</taxon>
        <taxon>Euglenozoa</taxon>
        <taxon>Kinetoplastea</taxon>
        <taxon>Metakinetoplastina</taxon>
        <taxon>Trypanosomatida</taxon>
        <taxon>Trypanosomatidae</taxon>
        <taxon>Leishmaniinae</taxon>
        <taxon>Leishmania</taxon>
    </lineage>
</organism>
<keyword evidence="4" id="KW-0904">Protein phosphatase</keyword>
<dbReference type="GO" id="GO:0005737">
    <property type="term" value="C:cytoplasm"/>
    <property type="evidence" value="ECO:0007669"/>
    <property type="project" value="TreeGrafter"/>
</dbReference>
<name>A0A836H778_9TRYP</name>
<dbReference type="KEGG" id="lmat:92517620"/>
<gene>
    <name evidence="7" type="ORF">LSCM1_07749</name>
</gene>
<feature type="compositionally biased region" description="Polar residues" evidence="5">
    <location>
        <begin position="1"/>
        <end position="14"/>
    </location>
</feature>
<dbReference type="InterPro" id="IPR029021">
    <property type="entry name" value="Prot-tyrosine_phosphatase-like"/>
</dbReference>
<feature type="compositionally biased region" description="Basic residues" evidence="5">
    <location>
        <begin position="107"/>
        <end position="126"/>
    </location>
</feature>
<dbReference type="PANTHER" id="PTHR10159:SF511">
    <property type="entry name" value="DUAL SPECIFICITY PROTEIN PHOSPHATASE 1"/>
    <property type="match status" value="1"/>
</dbReference>
<dbReference type="RefSeq" id="XP_067181313.1">
    <property type="nucleotide sequence ID" value="XM_067325108.1"/>
</dbReference>
<evidence type="ECO:0000256" key="5">
    <source>
        <dbReference type="SAM" id="MobiDB-lite"/>
    </source>
</evidence>
<feature type="compositionally biased region" description="Low complexity" evidence="5">
    <location>
        <begin position="173"/>
        <end position="183"/>
    </location>
</feature>
<reference evidence="8" key="1">
    <citation type="journal article" date="2021" name="Microbiol. Resour. Announc.">
        <title>LGAAP: Leishmaniinae Genome Assembly and Annotation Pipeline.</title>
        <authorList>
            <person name="Almutairi H."/>
            <person name="Urbaniak M.D."/>
            <person name="Bates M.D."/>
            <person name="Jariyapan N."/>
            <person name="Kwakye-Nuako G."/>
            <person name="Thomaz-Soccol V."/>
            <person name="Al-Salem W.S."/>
            <person name="Dillon R.J."/>
            <person name="Bates P.A."/>
            <person name="Gatherer D."/>
        </authorList>
    </citation>
    <scope>NUCLEOTIDE SEQUENCE [LARGE SCALE GENOMIC DNA]</scope>
</reference>
<feature type="region of interest" description="Disordered" evidence="5">
    <location>
        <begin position="1"/>
        <end position="257"/>
    </location>
</feature>
<dbReference type="GO" id="GO:0008330">
    <property type="term" value="F:protein tyrosine/threonine phosphatase activity"/>
    <property type="evidence" value="ECO:0007669"/>
    <property type="project" value="TreeGrafter"/>
</dbReference>
<evidence type="ECO:0000313" key="7">
    <source>
        <dbReference type="EMBL" id="KAG5487079.1"/>
    </source>
</evidence>
<dbReference type="InterPro" id="IPR000340">
    <property type="entry name" value="Dual-sp_phosphatase_cat-dom"/>
</dbReference>
<dbReference type="EMBL" id="JAFEUZ010000005">
    <property type="protein sequence ID" value="KAG5487079.1"/>
    <property type="molecule type" value="Genomic_DNA"/>
</dbReference>
<dbReference type="OrthoDB" id="253091at2759"/>
<protein>
    <recommendedName>
        <fullName evidence="2">protein-tyrosine-phosphatase</fullName>
        <ecNumber evidence="2">3.1.3.48</ecNumber>
    </recommendedName>
</protein>
<dbReference type="EC" id="3.1.3.48" evidence="2"/>
<feature type="region of interest" description="Disordered" evidence="5">
    <location>
        <begin position="692"/>
        <end position="725"/>
    </location>
</feature>
<dbReference type="CDD" id="cd14498">
    <property type="entry name" value="DSP"/>
    <property type="match status" value="1"/>
</dbReference>
<dbReference type="GO" id="GO:0017017">
    <property type="term" value="F:MAP kinase tyrosine/serine/threonine phosphatase activity"/>
    <property type="evidence" value="ECO:0007669"/>
    <property type="project" value="TreeGrafter"/>
</dbReference>
<keyword evidence="8" id="KW-1185">Reference proteome</keyword>
<proteinExistence type="inferred from homology"/>
<dbReference type="GO" id="GO:0043409">
    <property type="term" value="P:negative regulation of MAPK cascade"/>
    <property type="evidence" value="ECO:0007669"/>
    <property type="project" value="TreeGrafter"/>
</dbReference>
<dbReference type="GO" id="GO:0033550">
    <property type="term" value="F:MAP kinase tyrosine phosphatase activity"/>
    <property type="evidence" value="ECO:0007669"/>
    <property type="project" value="TreeGrafter"/>
</dbReference>
<accession>A0A836H778</accession>
<dbReference type="Pfam" id="PF00782">
    <property type="entry name" value="DSPc"/>
    <property type="match status" value="1"/>
</dbReference>
<dbReference type="Gene3D" id="3.90.190.10">
    <property type="entry name" value="Protein tyrosine phosphatase superfamily"/>
    <property type="match status" value="2"/>
</dbReference>
<feature type="region of interest" description="Disordered" evidence="5">
    <location>
        <begin position="437"/>
        <end position="469"/>
    </location>
</feature>
<comment type="caution">
    <text evidence="7">The sequence shown here is derived from an EMBL/GenBank/DDBJ whole genome shotgun (WGS) entry which is preliminary data.</text>
</comment>